<proteinExistence type="predicted"/>
<dbReference type="CDD" id="cd04301">
    <property type="entry name" value="NAT_SF"/>
    <property type="match status" value="1"/>
</dbReference>
<dbReference type="Gene3D" id="3.40.630.30">
    <property type="match status" value="1"/>
</dbReference>
<dbReference type="GO" id="GO:0016747">
    <property type="term" value="F:acyltransferase activity, transferring groups other than amino-acyl groups"/>
    <property type="evidence" value="ECO:0007669"/>
    <property type="project" value="InterPro"/>
</dbReference>
<dbReference type="SUPFAM" id="SSF55729">
    <property type="entry name" value="Acyl-CoA N-acyltransferases (Nat)"/>
    <property type="match status" value="1"/>
</dbReference>
<feature type="domain" description="N-acetyltransferase" evidence="3">
    <location>
        <begin position="7"/>
        <end position="182"/>
    </location>
</feature>
<dbReference type="AlphaFoldDB" id="A0A1S6U7B3"/>
<dbReference type="EMBL" id="CP017258">
    <property type="protein sequence ID" value="AQW87644.1"/>
    <property type="molecule type" value="Genomic_DNA"/>
</dbReference>
<dbReference type="Proteomes" id="UP000190868">
    <property type="component" value="Chromosome"/>
</dbReference>
<evidence type="ECO:0000256" key="1">
    <source>
        <dbReference type="ARBA" id="ARBA00022679"/>
    </source>
</evidence>
<dbReference type="PANTHER" id="PTHR42919:SF8">
    <property type="entry name" value="N-ALPHA-ACETYLTRANSFERASE 50"/>
    <property type="match status" value="1"/>
</dbReference>
<protein>
    <submittedName>
        <fullName evidence="4">Acetyltransferase</fullName>
    </submittedName>
</protein>
<dbReference type="PANTHER" id="PTHR42919">
    <property type="entry name" value="N-ALPHA-ACETYLTRANSFERASE"/>
    <property type="match status" value="1"/>
</dbReference>
<keyword evidence="1 4" id="KW-0808">Transferase</keyword>
<evidence type="ECO:0000313" key="4">
    <source>
        <dbReference type="EMBL" id="AQW87644.1"/>
    </source>
</evidence>
<dbReference type="InterPro" id="IPR051556">
    <property type="entry name" value="N-term/lysine_N-AcTrnsfr"/>
</dbReference>
<evidence type="ECO:0000259" key="3">
    <source>
        <dbReference type="PROSITE" id="PS51186"/>
    </source>
</evidence>
<dbReference type="InterPro" id="IPR016181">
    <property type="entry name" value="Acyl_CoA_acyltransferase"/>
</dbReference>
<accession>A0A1S6U7B3</accession>
<reference evidence="5" key="1">
    <citation type="submission" date="2016-09" db="EMBL/GenBank/DDBJ databases">
        <title>Comparative genomics of the Campylobacter concisus group.</title>
        <authorList>
            <person name="Miller W.G."/>
            <person name="Yee E."/>
            <person name="Chapman M.H."/>
            <person name="Huynh S."/>
            <person name="Bono J.L."/>
            <person name="On S.L.W."/>
            <person name="StLeger J."/>
            <person name="Foster G."/>
            <person name="Parker C.T."/>
        </authorList>
    </citation>
    <scope>NUCLEOTIDE SEQUENCE [LARGE SCALE GENOMIC DNA]</scope>
    <source>
        <strain evidence="5">RM18021</strain>
    </source>
</reference>
<name>A0A1S6U7B3_9BACT</name>
<keyword evidence="2" id="KW-0012">Acyltransferase</keyword>
<dbReference type="InterPro" id="IPR000182">
    <property type="entry name" value="GNAT_dom"/>
</dbReference>
<sequence length="182" mass="21686">MKFYNYKMIRKANTNEANQCINLLKLALDDIIYTISKSNDEKYTNDFLISMFKSEQCRISYKNTTVFEKDNKIVGVMVSYGGKDVGYLDEHYKDIFEKECFDDEYYIDAIAVDEKYRGNKIATKLISHTDILAKDKNYNKISLIVDNHKEKTIQFYQRLGFLYDQDFRVYDKNFKHMIKDIK</sequence>
<evidence type="ECO:0000256" key="2">
    <source>
        <dbReference type="ARBA" id="ARBA00023315"/>
    </source>
</evidence>
<organism evidence="4 5">
    <name type="scientific">Campylobacter pinnipediorum subsp. caledonicus</name>
    <dbReference type="NCBI Taxonomy" id="1874362"/>
    <lineage>
        <taxon>Bacteria</taxon>
        <taxon>Pseudomonadati</taxon>
        <taxon>Campylobacterota</taxon>
        <taxon>Epsilonproteobacteria</taxon>
        <taxon>Campylobacterales</taxon>
        <taxon>Campylobacteraceae</taxon>
        <taxon>Campylobacter</taxon>
    </lineage>
</organism>
<keyword evidence="5" id="KW-1185">Reference proteome</keyword>
<gene>
    <name evidence="4" type="ORF">CPIN18021_0833</name>
</gene>
<dbReference type="Pfam" id="PF00583">
    <property type="entry name" value="Acetyltransf_1"/>
    <property type="match status" value="1"/>
</dbReference>
<dbReference type="PROSITE" id="PS51186">
    <property type="entry name" value="GNAT"/>
    <property type="match status" value="1"/>
</dbReference>
<evidence type="ECO:0000313" key="5">
    <source>
        <dbReference type="Proteomes" id="UP000190868"/>
    </source>
</evidence>